<evidence type="ECO:0000313" key="3">
    <source>
        <dbReference type="Proteomes" id="UP000554482"/>
    </source>
</evidence>
<evidence type="ECO:0000256" key="1">
    <source>
        <dbReference type="SAM" id="Phobius"/>
    </source>
</evidence>
<comment type="caution">
    <text evidence="2">The sequence shown here is derived from an EMBL/GenBank/DDBJ whole genome shotgun (WGS) entry which is preliminary data.</text>
</comment>
<dbReference type="EMBL" id="JABWDY010004351">
    <property type="protein sequence ID" value="KAF5205240.1"/>
    <property type="molecule type" value="Genomic_DNA"/>
</dbReference>
<dbReference type="Proteomes" id="UP000554482">
    <property type="component" value="Unassembled WGS sequence"/>
</dbReference>
<keyword evidence="1" id="KW-0812">Transmembrane</keyword>
<keyword evidence="1" id="KW-0472">Membrane</keyword>
<protein>
    <submittedName>
        <fullName evidence="2">Uncharacterized protein</fullName>
    </submittedName>
</protein>
<accession>A0A7J6X9R9</accession>
<feature type="transmembrane region" description="Helical" evidence="1">
    <location>
        <begin position="9"/>
        <end position="27"/>
    </location>
</feature>
<name>A0A7J6X9R9_THATH</name>
<gene>
    <name evidence="2" type="ORF">FRX31_005173</name>
</gene>
<reference evidence="2 3" key="1">
    <citation type="submission" date="2020-06" db="EMBL/GenBank/DDBJ databases">
        <title>Transcriptomic and genomic resources for Thalictrum thalictroides and T. hernandezii: Facilitating candidate gene discovery in an emerging model plant lineage.</title>
        <authorList>
            <person name="Arias T."/>
            <person name="Riano-Pachon D.M."/>
            <person name="Di Stilio V.S."/>
        </authorList>
    </citation>
    <scope>NUCLEOTIDE SEQUENCE [LARGE SCALE GENOMIC DNA]</scope>
    <source>
        <strain evidence="3">cv. WT478/WT964</strain>
        <tissue evidence="2">Leaves</tissue>
    </source>
</reference>
<evidence type="ECO:0000313" key="2">
    <source>
        <dbReference type="EMBL" id="KAF5205240.1"/>
    </source>
</evidence>
<keyword evidence="3" id="KW-1185">Reference proteome</keyword>
<organism evidence="2 3">
    <name type="scientific">Thalictrum thalictroides</name>
    <name type="common">Rue-anemone</name>
    <name type="synonym">Anemone thalictroides</name>
    <dbReference type="NCBI Taxonomy" id="46969"/>
    <lineage>
        <taxon>Eukaryota</taxon>
        <taxon>Viridiplantae</taxon>
        <taxon>Streptophyta</taxon>
        <taxon>Embryophyta</taxon>
        <taxon>Tracheophyta</taxon>
        <taxon>Spermatophyta</taxon>
        <taxon>Magnoliopsida</taxon>
        <taxon>Ranunculales</taxon>
        <taxon>Ranunculaceae</taxon>
        <taxon>Thalictroideae</taxon>
        <taxon>Thalictrum</taxon>
    </lineage>
</organism>
<keyword evidence="1" id="KW-1133">Transmembrane helix</keyword>
<dbReference type="AlphaFoldDB" id="A0A7J6X9R9"/>
<proteinExistence type="predicted"/>
<sequence length="118" mass="13938">MVVISFRFVNFYLIALFILQIATHFLLDLGISYSFHTFHGLSFVSHYIHLFVQTLQKTLWGLLSSLFFFSIALFWPKLCPVFCFDFYYICMCGYWRIHGSTNRVSLLAQLISNKQIFL</sequence>